<accession>A0A518H382</accession>
<dbReference type="PROSITE" id="PS50110">
    <property type="entry name" value="RESPONSE_REGULATORY"/>
    <property type="match status" value="1"/>
</dbReference>
<evidence type="ECO:0000313" key="5">
    <source>
        <dbReference type="Proteomes" id="UP000317835"/>
    </source>
</evidence>
<evidence type="ECO:0000256" key="1">
    <source>
        <dbReference type="ARBA" id="ARBA00022553"/>
    </source>
</evidence>
<dbReference type="InterPro" id="IPR001789">
    <property type="entry name" value="Sig_transdc_resp-reg_receiver"/>
</dbReference>
<keyword evidence="1 2" id="KW-0597">Phosphoprotein</keyword>
<feature type="domain" description="Response regulatory" evidence="3">
    <location>
        <begin position="7"/>
        <end position="120"/>
    </location>
</feature>
<feature type="modified residue" description="4-aspartylphosphate" evidence="2">
    <location>
        <position position="55"/>
    </location>
</feature>
<dbReference type="CDD" id="cd00156">
    <property type="entry name" value="REC"/>
    <property type="match status" value="1"/>
</dbReference>
<organism evidence="4 5">
    <name type="scientific">Tautonia plasticadhaerens</name>
    <dbReference type="NCBI Taxonomy" id="2527974"/>
    <lineage>
        <taxon>Bacteria</taxon>
        <taxon>Pseudomonadati</taxon>
        <taxon>Planctomycetota</taxon>
        <taxon>Planctomycetia</taxon>
        <taxon>Isosphaerales</taxon>
        <taxon>Isosphaeraceae</taxon>
        <taxon>Tautonia</taxon>
    </lineage>
</organism>
<dbReference type="RefSeq" id="WP_197447018.1">
    <property type="nucleotide sequence ID" value="NZ_CP036426.1"/>
</dbReference>
<evidence type="ECO:0000313" key="4">
    <source>
        <dbReference type="EMBL" id="QDV35301.1"/>
    </source>
</evidence>
<dbReference type="GO" id="GO:0000160">
    <property type="term" value="P:phosphorelay signal transduction system"/>
    <property type="evidence" value="ECO:0007669"/>
    <property type="project" value="InterPro"/>
</dbReference>
<dbReference type="SMART" id="SM00448">
    <property type="entry name" value="REC"/>
    <property type="match status" value="1"/>
</dbReference>
<dbReference type="Gene3D" id="3.40.50.2300">
    <property type="match status" value="1"/>
</dbReference>
<keyword evidence="5" id="KW-1185">Reference proteome</keyword>
<dbReference type="SUPFAM" id="SSF52172">
    <property type="entry name" value="CheY-like"/>
    <property type="match status" value="1"/>
</dbReference>
<dbReference type="EMBL" id="CP036426">
    <property type="protein sequence ID" value="QDV35301.1"/>
    <property type="molecule type" value="Genomic_DNA"/>
</dbReference>
<dbReference type="AlphaFoldDB" id="A0A518H382"/>
<name>A0A518H382_9BACT</name>
<protein>
    <submittedName>
        <fullName evidence="4">Photosynthetic apparatus regulatory protein RegA</fullName>
    </submittedName>
</protein>
<gene>
    <name evidence="4" type="primary">regA</name>
    <name evidence="4" type="ORF">ElP_32040</name>
</gene>
<evidence type="ECO:0000256" key="2">
    <source>
        <dbReference type="PROSITE-ProRule" id="PRU00169"/>
    </source>
</evidence>
<dbReference type="KEGG" id="tpla:ElP_32040"/>
<dbReference type="Proteomes" id="UP000317835">
    <property type="component" value="Chromosome"/>
</dbReference>
<dbReference type="InterPro" id="IPR050595">
    <property type="entry name" value="Bact_response_regulator"/>
</dbReference>
<reference evidence="4 5" key="1">
    <citation type="submission" date="2019-02" db="EMBL/GenBank/DDBJ databases">
        <title>Deep-cultivation of Planctomycetes and their phenomic and genomic characterization uncovers novel biology.</title>
        <authorList>
            <person name="Wiegand S."/>
            <person name="Jogler M."/>
            <person name="Boedeker C."/>
            <person name="Pinto D."/>
            <person name="Vollmers J."/>
            <person name="Rivas-Marin E."/>
            <person name="Kohn T."/>
            <person name="Peeters S.H."/>
            <person name="Heuer A."/>
            <person name="Rast P."/>
            <person name="Oberbeckmann S."/>
            <person name="Bunk B."/>
            <person name="Jeske O."/>
            <person name="Meyerdierks A."/>
            <person name="Storesund J.E."/>
            <person name="Kallscheuer N."/>
            <person name="Luecker S."/>
            <person name="Lage O.M."/>
            <person name="Pohl T."/>
            <person name="Merkel B.J."/>
            <person name="Hornburger P."/>
            <person name="Mueller R.-W."/>
            <person name="Bruemmer F."/>
            <person name="Labrenz M."/>
            <person name="Spormann A.M."/>
            <person name="Op den Camp H."/>
            <person name="Overmann J."/>
            <person name="Amann R."/>
            <person name="Jetten M.S.M."/>
            <person name="Mascher T."/>
            <person name="Medema M.H."/>
            <person name="Devos D.P."/>
            <person name="Kaster A.-K."/>
            <person name="Ovreas L."/>
            <person name="Rohde M."/>
            <person name="Galperin M.Y."/>
            <person name="Jogler C."/>
        </authorList>
    </citation>
    <scope>NUCLEOTIDE SEQUENCE [LARGE SCALE GENOMIC DNA]</scope>
    <source>
        <strain evidence="4 5">ElP</strain>
    </source>
</reference>
<dbReference type="Pfam" id="PF00072">
    <property type="entry name" value="Response_reg"/>
    <property type="match status" value="1"/>
</dbReference>
<proteinExistence type="predicted"/>
<dbReference type="PANTHER" id="PTHR44591">
    <property type="entry name" value="STRESS RESPONSE REGULATOR PROTEIN 1"/>
    <property type="match status" value="1"/>
</dbReference>
<sequence length="120" mass="12770">MPSSRPRLLLVEDDPGSHKTLLRLLTRLGFDVLSAMTVEEGLSRLGDGPGFLVLDLMLPDGDGGTILEKVRTDGLPIRVVVTTGVCDPARMGAIAALRPDLVLSKPFDLDDLLRGLGLAP</sequence>
<dbReference type="PANTHER" id="PTHR44591:SF3">
    <property type="entry name" value="RESPONSE REGULATORY DOMAIN-CONTAINING PROTEIN"/>
    <property type="match status" value="1"/>
</dbReference>
<evidence type="ECO:0000259" key="3">
    <source>
        <dbReference type="PROSITE" id="PS50110"/>
    </source>
</evidence>
<dbReference type="InterPro" id="IPR011006">
    <property type="entry name" value="CheY-like_superfamily"/>
</dbReference>